<dbReference type="EMBL" id="CP027019">
    <property type="protein sequence ID" value="AVP49189.1"/>
    <property type="molecule type" value="Genomic_DNA"/>
</dbReference>
<dbReference type="RefSeq" id="WP_303662526.1">
    <property type="nucleotide sequence ID" value="NZ_CP027019.1"/>
</dbReference>
<keyword evidence="1" id="KW-0732">Signal</keyword>
<dbReference type="PROSITE" id="PS51257">
    <property type="entry name" value="PROKAR_LIPOPROTEIN"/>
    <property type="match status" value="1"/>
</dbReference>
<evidence type="ECO:0008006" key="4">
    <source>
        <dbReference type="Google" id="ProtNLM"/>
    </source>
</evidence>
<dbReference type="NCBIfam" id="NF038029">
    <property type="entry name" value="LP_plasma"/>
    <property type="match status" value="1"/>
</dbReference>
<reference evidence="3" key="1">
    <citation type="submission" date="2018-02" db="EMBL/GenBank/DDBJ databases">
        <title>Firefly genomes illuminate parallel origins of bioluminescence in beetles.</title>
        <authorList>
            <person name="Fallon T.R."/>
            <person name="Lower S.E.S."/>
            <person name="Behringer M."/>
            <person name="Weng J.-K."/>
        </authorList>
    </citation>
    <scope>NUCLEOTIDE SEQUENCE [LARGE SCALE GENOMIC DNA]</scope>
</reference>
<dbReference type="Proteomes" id="UP000239250">
    <property type="component" value="Chromosome"/>
</dbReference>
<evidence type="ECO:0000313" key="3">
    <source>
        <dbReference type="Proteomes" id="UP000239250"/>
    </source>
</evidence>
<name>A0A2S0NJK2_9MOLU</name>
<accession>A0A2S0NJK2</accession>
<sequence length="479" mass="54652">MKKLLMLLGSISIIVGSVSTVIACDNPRFNQDSINVQSMFENAIKTEFDRANEVTTQLIAEQYKIDFNDNKIKVKDVIIELNYIPPTHDQPGSFHVVFAPTVAGKYNQAKEIKSSNNVIVYDVQVAFEAAIAEELNYANEIKTRSAADNYKAPKIEGVDITNDYIAPLPNATSKFQAAFNPKETEIYRDAAPRSSNANIINYEDPAIQAEFEKEIADEKKHANEIKTHKQAEEYKNNFDPTKIQDVKIELKYTAPTLKTWGSFYVIFHPTPFGNYKGASSTPSNRNTFKYDHQIFFEKAIESEWKRAEQVRKRKDAHNYTPPVIEGVDILKEYVEPTIQTPSSFQVIFTPTANGIYKGAKSLNTKKVIIKYEAIDIKEYWNAIGPMTIKFQSVESKNDICNLWTHFGGKESDCPPPPDNPYKPKVITNTEEIRGVKIIYTVTNWYDWNIEIKIEFNPIENNIYSDVGKYEILKKSLLFT</sequence>
<evidence type="ECO:0000313" key="2">
    <source>
        <dbReference type="EMBL" id="AVP49189.1"/>
    </source>
</evidence>
<proteinExistence type="predicted"/>
<feature type="signal peptide" evidence="1">
    <location>
        <begin position="1"/>
        <end position="23"/>
    </location>
</feature>
<evidence type="ECO:0000256" key="1">
    <source>
        <dbReference type="SAM" id="SignalP"/>
    </source>
</evidence>
<protein>
    <recommendedName>
        <fullName evidence="4">Lipoprotein</fullName>
    </recommendedName>
</protein>
<dbReference type="InterPro" id="IPR054816">
    <property type="entry name" value="Lipoprotein_mollicutes-type_CS"/>
</dbReference>
<dbReference type="AlphaFoldDB" id="A0A2S0NJK2"/>
<organism evidence="2 3">
    <name type="scientific">Williamsoniiplasma luminosum</name>
    <dbReference type="NCBI Taxonomy" id="214888"/>
    <lineage>
        <taxon>Bacteria</taxon>
        <taxon>Bacillati</taxon>
        <taxon>Mycoplasmatota</taxon>
        <taxon>Mollicutes</taxon>
        <taxon>Entomoplasmatales</taxon>
        <taxon>Williamsoniiplasma</taxon>
    </lineage>
</organism>
<feature type="chain" id="PRO_5015621754" description="Lipoprotein" evidence="1">
    <location>
        <begin position="24"/>
        <end position="479"/>
    </location>
</feature>
<gene>
    <name evidence="2" type="ORF">C5T88_01145</name>
</gene>